<dbReference type="PANTHER" id="PTHR40114:SF1">
    <property type="entry name" value="SLR0698 PROTEIN"/>
    <property type="match status" value="1"/>
</dbReference>
<dbReference type="InterPro" id="IPR033469">
    <property type="entry name" value="CYTH-like_dom_sf"/>
</dbReference>
<dbReference type="Pfam" id="PF01928">
    <property type="entry name" value="CYTH"/>
    <property type="match status" value="1"/>
</dbReference>
<accession>A0A1R4H6D5</accession>
<gene>
    <name evidence="3" type="ORF">CRENPOLYSF2_2400023</name>
</gene>
<protein>
    <submittedName>
        <fullName evidence="3">Adenylate cyclase</fullName>
    </submittedName>
</protein>
<evidence type="ECO:0000256" key="1">
    <source>
        <dbReference type="PIRSR" id="PIRSR016487-1"/>
    </source>
</evidence>
<proteinExistence type="predicted"/>
<keyword evidence="4" id="KW-1185">Reference proteome</keyword>
<dbReference type="PIRSF" id="PIRSF016487">
    <property type="entry name" value="CYTH_UCP016487"/>
    <property type="match status" value="1"/>
</dbReference>
<dbReference type="RefSeq" id="WP_087146705.1">
    <property type="nucleotide sequence ID" value="NZ_FUKJ01000158.1"/>
</dbReference>
<dbReference type="CDD" id="cd07891">
    <property type="entry name" value="CYTH-like_CthTTM-like_1"/>
    <property type="match status" value="1"/>
</dbReference>
<sequence>MAIEIEHKFLLANDDWRQWVSSSVTYKQGYLSSQATSSIRVRISNDKAWLNIKSATIGTQRHEYEYEIPLADANEILDTLCNKPLIEKTRHFVNNNGNTWEIDEFYGDNQGLIVAEIELSATAQVFEKPDWIGAEVTHDRRYYNNNLAVQPYSAWSTD</sequence>
<evidence type="ECO:0000313" key="3">
    <source>
        <dbReference type="EMBL" id="SJM91823.1"/>
    </source>
</evidence>
<organism evidence="3 4">
    <name type="scientific">Crenothrix polyspora</name>
    <dbReference type="NCBI Taxonomy" id="360316"/>
    <lineage>
        <taxon>Bacteria</taxon>
        <taxon>Pseudomonadati</taxon>
        <taxon>Pseudomonadota</taxon>
        <taxon>Gammaproteobacteria</taxon>
        <taxon>Methylococcales</taxon>
        <taxon>Crenotrichaceae</taxon>
        <taxon>Crenothrix</taxon>
    </lineage>
</organism>
<feature type="active site" description="Proton acceptor" evidence="1">
    <location>
        <position position="30"/>
    </location>
</feature>
<dbReference type="Proteomes" id="UP000195442">
    <property type="component" value="Unassembled WGS sequence"/>
</dbReference>
<dbReference type="SMART" id="SM01118">
    <property type="entry name" value="CYTH"/>
    <property type="match status" value="1"/>
</dbReference>
<evidence type="ECO:0000259" key="2">
    <source>
        <dbReference type="PROSITE" id="PS51707"/>
    </source>
</evidence>
<dbReference type="Gene3D" id="2.40.320.10">
    <property type="entry name" value="Hypothetical Protein Pfu-838710-001"/>
    <property type="match status" value="1"/>
</dbReference>
<dbReference type="InterPro" id="IPR023577">
    <property type="entry name" value="CYTH_domain"/>
</dbReference>
<dbReference type="SUPFAM" id="SSF55154">
    <property type="entry name" value="CYTH-like phosphatases"/>
    <property type="match status" value="1"/>
</dbReference>
<dbReference type="InterPro" id="IPR012042">
    <property type="entry name" value="NeuTTM/CthTTM-like"/>
</dbReference>
<dbReference type="AlphaFoldDB" id="A0A1R4H6D5"/>
<reference evidence="4" key="1">
    <citation type="submission" date="2017-02" db="EMBL/GenBank/DDBJ databases">
        <authorList>
            <person name="Daims H."/>
        </authorList>
    </citation>
    <scope>NUCLEOTIDE SEQUENCE [LARGE SCALE GENOMIC DNA]</scope>
</reference>
<name>A0A1R4H6D5_9GAMM</name>
<dbReference type="OrthoDB" id="9805588at2"/>
<dbReference type="PROSITE" id="PS51707">
    <property type="entry name" value="CYTH"/>
    <property type="match status" value="1"/>
</dbReference>
<dbReference type="EMBL" id="FUKJ01000158">
    <property type="protein sequence ID" value="SJM91823.1"/>
    <property type="molecule type" value="Genomic_DNA"/>
</dbReference>
<dbReference type="PANTHER" id="PTHR40114">
    <property type="entry name" value="SLR0698 PROTEIN"/>
    <property type="match status" value="1"/>
</dbReference>
<evidence type="ECO:0000313" key="4">
    <source>
        <dbReference type="Proteomes" id="UP000195442"/>
    </source>
</evidence>
<feature type="domain" description="CYTH" evidence="2">
    <location>
        <begin position="2"/>
        <end position="149"/>
    </location>
</feature>